<dbReference type="PANTHER" id="PTHR43774:SF1">
    <property type="entry name" value="PEPTIDE METHIONINE SULFOXIDE REDUCTASE MSRA 2"/>
    <property type="match status" value="1"/>
</dbReference>
<evidence type="ECO:0000256" key="1">
    <source>
        <dbReference type="ARBA" id="ARBA00023002"/>
    </source>
</evidence>
<dbReference type="EC" id="1.8.4.11" evidence="4"/>
<proteinExistence type="inferred from homology"/>
<dbReference type="NCBIfam" id="TIGR00401">
    <property type="entry name" value="msrA"/>
    <property type="match status" value="1"/>
</dbReference>
<dbReference type="SUPFAM" id="SSF55068">
    <property type="entry name" value="Peptide methionine sulfoxide reductase"/>
    <property type="match status" value="1"/>
</dbReference>
<dbReference type="AlphaFoldDB" id="A0A0A3YYJ2"/>
<organism evidence="6 7">
    <name type="scientific">Erwinia typographi</name>
    <dbReference type="NCBI Taxonomy" id="371042"/>
    <lineage>
        <taxon>Bacteria</taxon>
        <taxon>Pseudomonadati</taxon>
        <taxon>Pseudomonadota</taxon>
        <taxon>Gammaproteobacteria</taxon>
        <taxon>Enterobacterales</taxon>
        <taxon>Erwiniaceae</taxon>
        <taxon>Erwinia</taxon>
    </lineage>
</organism>
<dbReference type="RefSeq" id="WP_034894605.1">
    <property type="nucleotide sequence ID" value="NZ_JRUQ01000042.1"/>
</dbReference>
<sequence length="178" mass="20035">MSQEFAVFGGGCFWCTEAIFKSIHGVQSVVSGYTGGNVPFPTYDQVYSDTTGHAEAVRIVFDPQLVSFADLLDIHFATHDPTQPSVKEGVVRTRYRSAIFPVSEAQRAEALVAIAGMEKELSKPLVTTLEPFTEWYDAEDYHQNFWEKEGQENAFCMMNIPSKLAKLRDKFPQNRPTE</sequence>
<comment type="catalytic activity">
    <reaction evidence="3 4">
        <text>[thioredoxin]-disulfide + L-methionine + H2O = L-methionine (S)-S-oxide + [thioredoxin]-dithiol</text>
        <dbReference type="Rhea" id="RHEA:19993"/>
        <dbReference type="Rhea" id="RHEA-COMP:10698"/>
        <dbReference type="Rhea" id="RHEA-COMP:10700"/>
        <dbReference type="ChEBI" id="CHEBI:15377"/>
        <dbReference type="ChEBI" id="CHEBI:29950"/>
        <dbReference type="ChEBI" id="CHEBI:50058"/>
        <dbReference type="ChEBI" id="CHEBI:57844"/>
        <dbReference type="ChEBI" id="CHEBI:58772"/>
        <dbReference type="EC" id="1.8.4.11"/>
    </reaction>
</comment>
<comment type="function">
    <text evidence="4">Has an important function as a repair enzyme for proteins that have been inactivated by oxidation. Catalyzes the reversible oxidation-reduction of methionine sulfoxide in proteins to methionine.</text>
</comment>
<keyword evidence="1 4" id="KW-0560">Oxidoreductase</keyword>
<dbReference type="STRING" id="371042.NG99_15180"/>
<name>A0A0A3YYJ2_9GAMM</name>
<comment type="caution">
    <text evidence="6">The sequence shown here is derived from an EMBL/GenBank/DDBJ whole genome shotgun (WGS) entry which is preliminary data.</text>
</comment>
<dbReference type="GO" id="GO:0033744">
    <property type="term" value="F:L-methionine:thioredoxin-disulfide S-oxidoreductase activity"/>
    <property type="evidence" value="ECO:0007669"/>
    <property type="project" value="RHEA"/>
</dbReference>
<dbReference type="Proteomes" id="UP000030351">
    <property type="component" value="Unassembled WGS sequence"/>
</dbReference>
<reference evidence="6 7" key="1">
    <citation type="submission" date="2014-10" db="EMBL/GenBank/DDBJ databases">
        <title>Genome sequence of Erwinia typographi M043b.</title>
        <authorList>
            <person name="Chan K.-G."/>
            <person name="Tan W.-S."/>
        </authorList>
    </citation>
    <scope>NUCLEOTIDE SEQUENCE [LARGE SCALE GENOMIC DNA]</scope>
    <source>
        <strain evidence="6 7">M043b</strain>
    </source>
</reference>
<dbReference type="HAMAP" id="MF_01401">
    <property type="entry name" value="MsrA"/>
    <property type="match status" value="1"/>
</dbReference>
<evidence type="ECO:0000256" key="4">
    <source>
        <dbReference type="HAMAP-Rule" id="MF_01401"/>
    </source>
</evidence>
<feature type="active site" evidence="4">
    <location>
        <position position="12"/>
    </location>
</feature>
<evidence type="ECO:0000256" key="3">
    <source>
        <dbReference type="ARBA" id="ARBA00048782"/>
    </source>
</evidence>
<evidence type="ECO:0000256" key="2">
    <source>
        <dbReference type="ARBA" id="ARBA00047806"/>
    </source>
</evidence>
<dbReference type="EMBL" id="JRUQ01000042">
    <property type="protein sequence ID" value="KGT91907.1"/>
    <property type="molecule type" value="Genomic_DNA"/>
</dbReference>
<evidence type="ECO:0000313" key="7">
    <source>
        <dbReference type="Proteomes" id="UP000030351"/>
    </source>
</evidence>
<protein>
    <recommendedName>
        <fullName evidence="4">Peptide methionine sulfoxide reductase MsrA</fullName>
        <shortName evidence="4">Protein-methionine-S-oxide reductase</shortName>
        <ecNumber evidence="4">1.8.4.11</ecNumber>
    </recommendedName>
    <alternativeName>
        <fullName evidence="4">Peptide-methionine (S)-S-oxide reductase</fullName>
        <shortName evidence="4">Peptide Met(O) reductase</shortName>
    </alternativeName>
</protein>
<dbReference type="eggNOG" id="COG0225">
    <property type="taxonomic scope" value="Bacteria"/>
</dbReference>
<dbReference type="Pfam" id="PF01625">
    <property type="entry name" value="PMSR"/>
    <property type="match status" value="1"/>
</dbReference>
<dbReference type="PANTHER" id="PTHR43774">
    <property type="entry name" value="PEPTIDE METHIONINE SULFOXIDE REDUCTASE"/>
    <property type="match status" value="1"/>
</dbReference>
<comment type="catalytic activity">
    <reaction evidence="2 4">
        <text>L-methionyl-[protein] + [thioredoxin]-disulfide + H2O = L-methionyl-(S)-S-oxide-[protein] + [thioredoxin]-dithiol</text>
        <dbReference type="Rhea" id="RHEA:14217"/>
        <dbReference type="Rhea" id="RHEA-COMP:10698"/>
        <dbReference type="Rhea" id="RHEA-COMP:10700"/>
        <dbReference type="Rhea" id="RHEA-COMP:12313"/>
        <dbReference type="Rhea" id="RHEA-COMP:12315"/>
        <dbReference type="ChEBI" id="CHEBI:15377"/>
        <dbReference type="ChEBI" id="CHEBI:16044"/>
        <dbReference type="ChEBI" id="CHEBI:29950"/>
        <dbReference type="ChEBI" id="CHEBI:44120"/>
        <dbReference type="ChEBI" id="CHEBI:50058"/>
        <dbReference type="EC" id="1.8.4.11"/>
    </reaction>
</comment>
<feature type="domain" description="Peptide methionine sulphoxide reductase MsrA" evidence="5">
    <location>
        <begin position="6"/>
        <end position="152"/>
    </location>
</feature>
<dbReference type="InterPro" id="IPR002569">
    <property type="entry name" value="Met_Sox_Rdtase_MsrA_dom"/>
</dbReference>
<evidence type="ECO:0000313" key="6">
    <source>
        <dbReference type="EMBL" id="KGT91907.1"/>
    </source>
</evidence>
<accession>A0A0A3YYJ2</accession>
<comment type="similarity">
    <text evidence="4">Belongs to the MsrA Met sulfoxide reductase family.</text>
</comment>
<keyword evidence="7" id="KW-1185">Reference proteome</keyword>
<gene>
    <name evidence="4" type="primary">msrA</name>
    <name evidence="6" type="ORF">NG99_15180</name>
</gene>
<dbReference type="InterPro" id="IPR036509">
    <property type="entry name" value="Met_Sox_Rdtase_MsrA_sf"/>
</dbReference>
<dbReference type="OrthoDB" id="4174719at2"/>
<evidence type="ECO:0000259" key="5">
    <source>
        <dbReference type="Pfam" id="PF01625"/>
    </source>
</evidence>
<dbReference type="GO" id="GO:0008113">
    <property type="term" value="F:peptide-methionine (S)-S-oxide reductase activity"/>
    <property type="evidence" value="ECO:0007669"/>
    <property type="project" value="UniProtKB-UniRule"/>
</dbReference>
<dbReference type="Gene3D" id="3.30.1060.10">
    <property type="entry name" value="Peptide methionine sulphoxide reductase MsrA"/>
    <property type="match status" value="1"/>
</dbReference>